<dbReference type="AlphaFoldDB" id="A0A326RL10"/>
<organism evidence="10 11">
    <name type="scientific">Algoriphagus aquaeductus</name>
    <dbReference type="NCBI Taxonomy" id="475299"/>
    <lineage>
        <taxon>Bacteria</taxon>
        <taxon>Pseudomonadati</taxon>
        <taxon>Bacteroidota</taxon>
        <taxon>Cytophagia</taxon>
        <taxon>Cytophagales</taxon>
        <taxon>Cyclobacteriaceae</taxon>
        <taxon>Algoriphagus</taxon>
    </lineage>
</organism>
<proteinExistence type="inferred from homology"/>
<dbReference type="EC" id="2.7.7.77" evidence="8"/>
<dbReference type="Pfam" id="PF12804">
    <property type="entry name" value="NTP_transf_3"/>
    <property type="match status" value="1"/>
</dbReference>
<sequence length="193" mass="21378">MDGLSAFILAGGKSSRMGAEKGLIPFRGKPLIQHLIATLAELEIKPVIIGHHPEYHQFEISVIGDLIPDKGPMGGIFTALSHNVSSHALILSCDSPLIQSGTLKKLITMKSNSIVVGQREERINPFPGIYPTSILPQVKRCLEENKLKLQAFILEQAHQIIPLDQISSQPEAEFTNFNFPSDLLPWEEHKENK</sequence>
<keyword evidence="5 8" id="KW-0460">Magnesium</keyword>
<feature type="binding site" evidence="8">
    <location>
        <position position="94"/>
    </location>
    <ligand>
        <name>GTP</name>
        <dbReference type="ChEBI" id="CHEBI:37565"/>
    </ligand>
</feature>
<evidence type="ECO:0000313" key="11">
    <source>
        <dbReference type="Proteomes" id="UP000248917"/>
    </source>
</evidence>
<keyword evidence="7 8" id="KW-0501">Molybdenum cofactor biosynthesis</keyword>
<dbReference type="GO" id="GO:0005737">
    <property type="term" value="C:cytoplasm"/>
    <property type="evidence" value="ECO:0007669"/>
    <property type="project" value="UniProtKB-SubCell"/>
</dbReference>
<dbReference type="InterPro" id="IPR025877">
    <property type="entry name" value="MobA-like_NTP_Trfase"/>
</dbReference>
<evidence type="ECO:0000256" key="4">
    <source>
        <dbReference type="ARBA" id="ARBA00022741"/>
    </source>
</evidence>
<keyword evidence="6 8" id="KW-0342">GTP-binding</keyword>
<evidence type="ECO:0000256" key="5">
    <source>
        <dbReference type="ARBA" id="ARBA00022842"/>
    </source>
</evidence>
<dbReference type="InterPro" id="IPR029044">
    <property type="entry name" value="Nucleotide-diphossugar_trans"/>
</dbReference>
<feature type="binding site" evidence="8">
    <location>
        <position position="21"/>
    </location>
    <ligand>
        <name>GTP</name>
        <dbReference type="ChEBI" id="CHEBI:37565"/>
    </ligand>
</feature>
<dbReference type="GO" id="GO:0005525">
    <property type="term" value="F:GTP binding"/>
    <property type="evidence" value="ECO:0007669"/>
    <property type="project" value="UniProtKB-UniRule"/>
</dbReference>
<evidence type="ECO:0000259" key="9">
    <source>
        <dbReference type="Pfam" id="PF12804"/>
    </source>
</evidence>
<comment type="similarity">
    <text evidence="8">Belongs to the MobA family.</text>
</comment>
<name>A0A326RL10_9BACT</name>
<evidence type="ECO:0000256" key="6">
    <source>
        <dbReference type="ARBA" id="ARBA00023134"/>
    </source>
</evidence>
<comment type="catalytic activity">
    <reaction evidence="8">
        <text>Mo-molybdopterin + GTP + H(+) = Mo-molybdopterin guanine dinucleotide + diphosphate</text>
        <dbReference type="Rhea" id="RHEA:34243"/>
        <dbReference type="ChEBI" id="CHEBI:15378"/>
        <dbReference type="ChEBI" id="CHEBI:33019"/>
        <dbReference type="ChEBI" id="CHEBI:37565"/>
        <dbReference type="ChEBI" id="CHEBI:71302"/>
        <dbReference type="ChEBI" id="CHEBI:71310"/>
        <dbReference type="EC" id="2.7.7.77"/>
    </reaction>
</comment>
<feature type="binding site" evidence="8">
    <location>
        <position position="65"/>
    </location>
    <ligand>
        <name>GTP</name>
        <dbReference type="ChEBI" id="CHEBI:37565"/>
    </ligand>
</feature>
<dbReference type="Gene3D" id="3.90.550.10">
    <property type="entry name" value="Spore Coat Polysaccharide Biosynthesis Protein SpsA, Chain A"/>
    <property type="match status" value="1"/>
</dbReference>
<dbReference type="PANTHER" id="PTHR19136">
    <property type="entry name" value="MOLYBDENUM COFACTOR GUANYLYLTRANSFERASE"/>
    <property type="match status" value="1"/>
</dbReference>
<dbReference type="CDD" id="cd02503">
    <property type="entry name" value="MobA"/>
    <property type="match status" value="1"/>
</dbReference>
<feature type="binding site" evidence="8">
    <location>
        <position position="94"/>
    </location>
    <ligand>
        <name>Mg(2+)</name>
        <dbReference type="ChEBI" id="CHEBI:18420"/>
    </ligand>
</feature>
<comment type="subcellular location">
    <subcellularLocation>
        <location evidence="8">Cytoplasm</location>
    </subcellularLocation>
</comment>
<keyword evidence="3 8" id="KW-0479">Metal-binding</keyword>
<evidence type="ECO:0000256" key="1">
    <source>
        <dbReference type="ARBA" id="ARBA00022490"/>
    </source>
</evidence>
<comment type="caution">
    <text evidence="8">Lacks conserved residue(s) required for the propagation of feature annotation.</text>
</comment>
<evidence type="ECO:0000313" key="10">
    <source>
        <dbReference type="EMBL" id="PZV79643.1"/>
    </source>
</evidence>
<accession>A0A326RL10</accession>
<protein>
    <recommendedName>
        <fullName evidence="8">Probable molybdenum cofactor guanylyltransferase</fullName>
        <shortName evidence="8">MoCo guanylyltransferase</shortName>
        <ecNumber evidence="8">2.7.7.77</ecNumber>
    </recommendedName>
    <alternativeName>
        <fullName evidence="8">GTP:molybdopterin guanylyltransferase</fullName>
    </alternativeName>
    <alternativeName>
        <fullName evidence="8">Mo-MPT guanylyltransferase</fullName>
    </alternativeName>
    <alternativeName>
        <fullName evidence="8">Molybdopterin guanylyltransferase</fullName>
    </alternativeName>
    <alternativeName>
        <fullName evidence="8">Molybdopterin-guanine dinucleotide synthase</fullName>
        <shortName evidence="8">MGD synthase</shortName>
    </alternativeName>
</protein>
<evidence type="ECO:0000256" key="8">
    <source>
        <dbReference type="HAMAP-Rule" id="MF_00316"/>
    </source>
</evidence>
<dbReference type="GO" id="GO:0061603">
    <property type="term" value="F:molybdenum cofactor guanylyltransferase activity"/>
    <property type="evidence" value="ECO:0007669"/>
    <property type="project" value="UniProtKB-EC"/>
</dbReference>
<keyword evidence="1 8" id="KW-0963">Cytoplasm</keyword>
<keyword evidence="11" id="KW-1185">Reference proteome</keyword>
<evidence type="ECO:0000256" key="3">
    <source>
        <dbReference type="ARBA" id="ARBA00022723"/>
    </source>
</evidence>
<dbReference type="SUPFAM" id="SSF53448">
    <property type="entry name" value="Nucleotide-diphospho-sugar transferases"/>
    <property type="match status" value="1"/>
</dbReference>
<comment type="caution">
    <text evidence="10">The sequence shown here is derived from an EMBL/GenBank/DDBJ whole genome shotgun (WGS) entry which is preliminary data.</text>
</comment>
<dbReference type="Proteomes" id="UP000248917">
    <property type="component" value="Unassembled WGS sequence"/>
</dbReference>
<dbReference type="GO" id="GO:0006777">
    <property type="term" value="P:Mo-molybdopterin cofactor biosynthetic process"/>
    <property type="evidence" value="ECO:0007669"/>
    <property type="project" value="UniProtKB-KW"/>
</dbReference>
<dbReference type="EMBL" id="QKTX01000014">
    <property type="protein sequence ID" value="PZV79643.1"/>
    <property type="molecule type" value="Genomic_DNA"/>
</dbReference>
<dbReference type="OrthoDB" id="9788394at2"/>
<reference evidence="10 11" key="1">
    <citation type="submission" date="2018-06" db="EMBL/GenBank/DDBJ databases">
        <title>Genomic Encyclopedia of Archaeal and Bacterial Type Strains, Phase II (KMG-II): from individual species to whole genera.</title>
        <authorList>
            <person name="Goeker M."/>
        </authorList>
    </citation>
    <scope>NUCLEOTIDE SEQUENCE [LARGE SCALE GENOMIC DNA]</scope>
    <source>
        <strain evidence="10 11">T4</strain>
    </source>
</reference>
<gene>
    <name evidence="8" type="primary">mobA</name>
    <name evidence="10" type="ORF">CLV31_11476</name>
</gene>
<comment type="function">
    <text evidence="8">Transfers a GMP moiety from GTP to Mo-molybdopterin (Mo-MPT) cofactor (Moco or molybdenum cofactor) to form Mo-molybdopterin guanine dinucleotide (Mo-MGD) cofactor.</text>
</comment>
<feature type="binding site" evidence="8">
    <location>
        <begin position="9"/>
        <end position="11"/>
    </location>
    <ligand>
        <name>GTP</name>
        <dbReference type="ChEBI" id="CHEBI:37565"/>
    </ligand>
</feature>
<keyword evidence="2 8" id="KW-0808">Transferase</keyword>
<dbReference type="RefSeq" id="WP_111394235.1">
    <property type="nucleotide sequence ID" value="NZ_JBJINY010000085.1"/>
</dbReference>
<evidence type="ECO:0000256" key="2">
    <source>
        <dbReference type="ARBA" id="ARBA00022679"/>
    </source>
</evidence>
<feature type="domain" description="MobA-like NTP transferase" evidence="9">
    <location>
        <begin position="6"/>
        <end position="150"/>
    </location>
</feature>
<dbReference type="PANTHER" id="PTHR19136:SF81">
    <property type="entry name" value="MOLYBDENUM COFACTOR GUANYLYLTRANSFERASE"/>
    <property type="match status" value="1"/>
</dbReference>
<evidence type="ECO:0000256" key="7">
    <source>
        <dbReference type="ARBA" id="ARBA00023150"/>
    </source>
</evidence>
<comment type="cofactor">
    <cofactor evidence="8">
        <name>Mg(2+)</name>
        <dbReference type="ChEBI" id="CHEBI:18420"/>
    </cofactor>
</comment>
<dbReference type="HAMAP" id="MF_00316">
    <property type="entry name" value="MobA"/>
    <property type="match status" value="1"/>
</dbReference>
<keyword evidence="4 8" id="KW-0547">Nucleotide-binding</keyword>
<comment type="domain">
    <text evidence="8">The N-terminal domain determines nucleotide recognition and specific binding, while the C-terminal domain determines the specific binding to the target protein.</text>
</comment>
<dbReference type="GO" id="GO:0046872">
    <property type="term" value="F:metal ion binding"/>
    <property type="evidence" value="ECO:0007669"/>
    <property type="project" value="UniProtKB-KW"/>
</dbReference>
<keyword evidence="10" id="KW-0548">Nucleotidyltransferase</keyword>
<dbReference type="InterPro" id="IPR013482">
    <property type="entry name" value="Molybde_CF_guanTrfase"/>
</dbReference>